<dbReference type="Gene3D" id="3.30.200.20">
    <property type="entry name" value="Phosphorylase Kinase, domain 1"/>
    <property type="match status" value="1"/>
</dbReference>
<dbReference type="eggNOG" id="COG3173">
    <property type="taxonomic scope" value="Bacteria"/>
</dbReference>
<dbReference type="InterPro" id="IPR052898">
    <property type="entry name" value="ACAD10-like"/>
</dbReference>
<dbReference type="OrthoDB" id="3806873at2"/>
<dbReference type="Gene3D" id="3.90.1200.10">
    <property type="match status" value="1"/>
</dbReference>
<dbReference type="Proteomes" id="UP000007809">
    <property type="component" value="Chromosome"/>
</dbReference>
<evidence type="ECO:0000313" key="2">
    <source>
        <dbReference type="EMBL" id="AEA22769.1"/>
    </source>
</evidence>
<dbReference type="SUPFAM" id="SSF56112">
    <property type="entry name" value="Protein kinase-like (PK-like)"/>
    <property type="match status" value="1"/>
</dbReference>
<accession>F4CNW4</accession>
<dbReference type="InterPro" id="IPR011009">
    <property type="entry name" value="Kinase-like_dom_sf"/>
</dbReference>
<dbReference type="KEGG" id="pdx:Psed_0505"/>
<dbReference type="CDD" id="cd05154">
    <property type="entry name" value="ACAD10_11_N-like"/>
    <property type="match status" value="1"/>
</dbReference>
<gene>
    <name evidence="2" type="ordered locus">Psed_0505</name>
</gene>
<sequence>MNEEPAEVAAVRPGEELDWAALERYLRGNVEGLAGPFAVEQFPNGSANLTYRVTVGERRLVVRRPPFGEIAPGAHDMRREHTTLASLWRAFPRAPRALAFCDDHAVIGSDFLVVEYRPGVVVWGAVPSSMADQPDAARRIGFAVVDALADLHLVDPAACGLDGLGKPDGFLERQVAGWRRRWERVGGDAGALAGRIDGIGEHLTSTMPTSSRTAVLHNDFKVDNCQFAAGEPDTVVSVFDWDMATLGDPMVDLGILLNYWPDPSDPPDARAVTPPGLEAIGLPTRREIVDRYAERTGHDVGDSAWYEAFAAWKTIVVLQQLHSRWLRGESTDPRMAERGELIPPLVRRATSILAGAAG</sequence>
<proteinExistence type="predicted"/>
<dbReference type="STRING" id="675635.Psed_0505"/>
<dbReference type="PANTHER" id="PTHR47829">
    <property type="entry name" value="HYDROLASE, PUTATIVE (AFU_ORTHOLOGUE AFUA_1G12880)-RELATED"/>
    <property type="match status" value="1"/>
</dbReference>
<dbReference type="AlphaFoldDB" id="F4CNW4"/>
<dbReference type="HOGENOM" id="CLU_007526_0_0_11"/>
<dbReference type="EMBL" id="CP002593">
    <property type="protein sequence ID" value="AEA22769.1"/>
    <property type="molecule type" value="Genomic_DNA"/>
</dbReference>
<organism evidence="2 3">
    <name type="scientific">Pseudonocardia dioxanivorans (strain ATCC 55486 / DSM 44775 / JCM 13855 / CB1190)</name>
    <dbReference type="NCBI Taxonomy" id="675635"/>
    <lineage>
        <taxon>Bacteria</taxon>
        <taxon>Bacillati</taxon>
        <taxon>Actinomycetota</taxon>
        <taxon>Actinomycetes</taxon>
        <taxon>Pseudonocardiales</taxon>
        <taxon>Pseudonocardiaceae</taxon>
        <taxon>Pseudonocardia</taxon>
    </lineage>
</organism>
<dbReference type="Pfam" id="PF01636">
    <property type="entry name" value="APH"/>
    <property type="match status" value="1"/>
</dbReference>
<dbReference type="InterPro" id="IPR041726">
    <property type="entry name" value="ACAD10_11_N"/>
</dbReference>
<protein>
    <submittedName>
        <fullName evidence="2">Aminoglycoside phosphotransferase</fullName>
    </submittedName>
</protein>
<reference evidence="2 3" key="1">
    <citation type="journal article" date="2011" name="J. Bacteriol.">
        <title>Genome sequence of the 1,4-dioxane-degrading Pseudonocardia dioxanivorans strain CB1190.</title>
        <authorList>
            <person name="Sales C.M."/>
            <person name="Mahendra S."/>
            <person name="Grostern A."/>
            <person name="Parales R.E."/>
            <person name="Goodwin L.A."/>
            <person name="Woyke T."/>
            <person name="Nolan M."/>
            <person name="Lapidus A."/>
            <person name="Chertkov O."/>
            <person name="Ovchinnikova G."/>
            <person name="Sczyrba A."/>
            <person name="Alvarez-Cohen L."/>
        </authorList>
    </citation>
    <scope>NUCLEOTIDE SEQUENCE [LARGE SCALE GENOMIC DNA]</scope>
    <source>
        <strain evidence="3">ATCC 55486 / DSM 44775 / JCM 13855 / CB1190</strain>
    </source>
</reference>
<name>F4CNW4_PSEUX</name>
<evidence type="ECO:0000313" key="3">
    <source>
        <dbReference type="Proteomes" id="UP000007809"/>
    </source>
</evidence>
<dbReference type="InterPro" id="IPR002575">
    <property type="entry name" value="Aminoglycoside_PTrfase"/>
</dbReference>
<evidence type="ECO:0000259" key="1">
    <source>
        <dbReference type="Pfam" id="PF01636"/>
    </source>
</evidence>
<dbReference type="RefSeq" id="WP_013672710.1">
    <property type="nucleotide sequence ID" value="NC_015312.1"/>
</dbReference>
<keyword evidence="3" id="KW-1185">Reference proteome</keyword>
<feature type="domain" description="Aminoglycoside phosphotransferase" evidence="1">
    <location>
        <begin position="39"/>
        <end position="270"/>
    </location>
</feature>
<dbReference type="PANTHER" id="PTHR47829:SF1">
    <property type="entry name" value="HAD FAMILY PHOSPHATASE"/>
    <property type="match status" value="1"/>
</dbReference>